<dbReference type="OrthoDB" id="9983560at2759"/>
<dbReference type="STRING" id="2010991.A0A3M2SQX5"/>
<keyword evidence="3" id="KW-0732">Signal</keyword>
<dbReference type="Pfam" id="PF01565">
    <property type="entry name" value="FAD_binding_4"/>
    <property type="match status" value="1"/>
</dbReference>
<dbReference type="GO" id="GO:0071949">
    <property type="term" value="F:FAD binding"/>
    <property type="evidence" value="ECO:0007669"/>
    <property type="project" value="InterPro"/>
</dbReference>
<dbReference type="GO" id="GO:0016491">
    <property type="term" value="F:oxidoreductase activity"/>
    <property type="evidence" value="ECO:0007669"/>
    <property type="project" value="UniProtKB-KW"/>
</dbReference>
<feature type="chain" id="PRO_5018075755" description="FAD-binding PCMH-type domain-containing protein" evidence="3">
    <location>
        <begin position="19"/>
        <end position="661"/>
    </location>
</feature>
<proteinExistence type="inferred from homology"/>
<dbReference type="InterPro" id="IPR006094">
    <property type="entry name" value="Oxid_FAD_bind_N"/>
</dbReference>
<feature type="domain" description="FAD-binding PCMH-type" evidence="4">
    <location>
        <begin position="194"/>
        <end position="373"/>
    </location>
</feature>
<gene>
    <name evidence="5" type="ORF">CDV36_000527</name>
</gene>
<protein>
    <recommendedName>
        <fullName evidence="4">FAD-binding PCMH-type domain-containing protein</fullName>
    </recommendedName>
</protein>
<dbReference type="PROSITE" id="PS51387">
    <property type="entry name" value="FAD_PCMH"/>
    <property type="match status" value="1"/>
</dbReference>
<keyword evidence="2" id="KW-0560">Oxidoreductase</keyword>
<reference evidence="5 6" key="1">
    <citation type="submission" date="2017-06" db="EMBL/GenBank/DDBJ databases">
        <title>Comparative genomic analysis of Ambrosia Fusariam Clade fungi.</title>
        <authorList>
            <person name="Stajich J.E."/>
            <person name="Carrillo J."/>
            <person name="Kijimoto T."/>
            <person name="Eskalen A."/>
            <person name="O'Donnell K."/>
            <person name="Kasson M."/>
        </authorList>
    </citation>
    <scope>NUCLEOTIDE SEQUENCE [LARGE SCALE GENOMIC DNA]</scope>
    <source>
        <strain evidence="5">UCR3666</strain>
    </source>
</reference>
<dbReference type="InterPro" id="IPR036318">
    <property type="entry name" value="FAD-bd_PCMH-like_sf"/>
</dbReference>
<dbReference type="AlphaFoldDB" id="A0A3M2SQX5"/>
<sequence>MSAMRFFTLAALASASFAQTIKVGGKDIPVDKSAIAPASEAVSRSSSKAKAPLFLDESTQLTDRVLNNLTSLGLSHIELFEFDNDKEETIQRRSLFGQCKTAPGDDYFPSDKLWAVFDYLLGDALQKTVPYASVCYEDSEFGNYNKAKCDYLMNNWFNNSYVPTEDPTAVNAVLYQGQSCLPPSLFASAKSCTVGGYPLYTVDATNVAHIQLAINLARSLNLRLVIKNTGHDFGAKSTGYGALSIWTHNLKSIEVYEDYEEGDYKGTAVKAGAGVQAYEVYEAAKEHGVTLIGGEGQTVGVMGGFIQGGGHGPLSGIHGMASDSVLSFEVVTSDGHLVTASESCNSDLFWAIRGGGGGTFGVVTSAVVKAHPKVAVATLTFAFASGVDGLTDEVFWKGVKAFWDRFPEYAKDNGNYEYFLITKTETGFSFSMQPWFAPKFTVEKLKKLVAPLFADFEELGISIEPEYTEFDDFYPAWQASFPLEGWGNPAIRQGSRLFPEENWANETIISKTFDAVKRSIEDYGWFIAFNLYAGHEGYPDTAVNPGWRTALVHGIGAVFWDVTADEETKKNISDSLTNDYIQRWRDVTPGGHAYCSESDYIEPDFQHSFWGSNWERLVEIKEKWDPYDVFYATNGVGSDKWELQDKIFGNLPNQNSRLCRV</sequence>
<accession>A0A3M2SQX5</accession>
<keyword evidence="6" id="KW-1185">Reference proteome</keyword>
<evidence type="ECO:0000256" key="3">
    <source>
        <dbReference type="SAM" id="SignalP"/>
    </source>
</evidence>
<dbReference type="PANTHER" id="PTHR13878">
    <property type="entry name" value="GULONOLACTONE OXIDASE"/>
    <property type="match status" value="1"/>
</dbReference>
<organism evidence="5 6">
    <name type="scientific">Fusarium kuroshium</name>
    <dbReference type="NCBI Taxonomy" id="2010991"/>
    <lineage>
        <taxon>Eukaryota</taxon>
        <taxon>Fungi</taxon>
        <taxon>Dikarya</taxon>
        <taxon>Ascomycota</taxon>
        <taxon>Pezizomycotina</taxon>
        <taxon>Sordariomycetes</taxon>
        <taxon>Hypocreomycetidae</taxon>
        <taxon>Hypocreales</taxon>
        <taxon>Nectriaceae</taxon>
        <taxon>Fusarium</taxon>
        <taxon>Fusarium solani species complex</taxon>
    </lineage>
</organism>
<dbReference type="SUPFAM" id="SSF56176">
    <property type="entry name" value="FAD-binding/transporter-associated domain-like"/>
    <property type="match status" value="1"/>
</dbReference>
<dbReference type="EMBL" id="NKUJ01000004">
    <property type="protein sequence ID" value="RMJ19866.1"/>
    <property type="molecule type" value="Genomic_DNA"/>
</dbReference>
<dbReference type="InterPro" id="IPR016169">
    <property type="entry name" value="FAD-bd_PCMH_sub2"/>
</dbReference>
<comment type="similarity">
    <text evidence="1">Belongs to the oxygen-dependent FAD-linked oxidoreductase family.</text>
</comment>
<name>A0A3M2SQX5_9HYPO</name>
<comment type="caution">
    <text evidence="5">The sequence shown here is derived from an EMBL/GenBank/DDBJ whole genome shotgun (WGS) entry which is preliminary data.</text>
</comment>
<evidence type="ECO:0000259" key="4">
    <source>
        <dbReference type="PROSITE" id="PS51387"/>
    </source>
</evidence>
<evidence type="ECO:0000313" key="6">
    <source>
        <dbReference type="Proteomes" id="UP000277212"/>
    </source>
</evidence>
<evidence type="ECO:0000256" key="1">
    <source>
        <dbReference type="ARBA" id="ARBA00005466"/>
    </source>
</evidence>
<dbReference type="Proteomes" id="UP000277212">
    <property type="component" value="Unassembled WGS sequence"/>
</dbReference>
<evidence type="ECO:0000256" key="2">
    <source>
        <dbReference type="ARBA" id="ARBA00023002"/>
    </source>
</evidence>
<dbReference type="InterPro" id="IPR012951">
    <property type="entry name" value="BBE"/>
</dbReference>
<dbReference type="InterPro" id="IPR050432">
    <property type="entry name" value="FAD-linked_Oxidoreductases_BP"/>
</dbReference>
<dbReference type="Pfam" id="PF08031">
    <property type="entry name" value="BBE"/>
    <property type="match status" value="1"/>
</dbReference>
<evidence type="ECO:0000313" key="5">
    <source>
        <dbReference type="EMBL" id="RMJ19866.1"/>
    </source>
</evidence>
<dbReference type="Gene3D" id="3.30.465.10">
    <property type="match status" value="2"/>
</dbReference>
<dbReference type="PANTHER" id="PTHR13878:SF91">
    <property type="entry name" value="FAD BINDING DOMAIN PROTEIN (AFU_ORTHOLOGUE AFUA_6G12070)-RELATED"/>
    <property type="match status" value="1"/>
</dbReference>
<dbReference type="InterPro" id="IPR016166">
    <property type="entry name" value="FAD-bd_PCMH"/>
</dbReference>
<feature type="signal peptide" evidence="3">
    <location>
        <begin position="1"/>
        <end position="18"/>
    </location>
</feature>